<keyword evidence="2" id="KW-1185">Reference proteome</keyword>
<proteinExistence type="predicted"/>
<organism evidence="1 2">
    <name type="scientific">Portunus trituberculatus</name>
    <name type="common">Swimming crab</name>
    <name type="synonym">Neptunus trituberculatus</name>
    <dbReference type="NCBI Taxonomy" id="210409"/>
    <lineage>
        <taxon>Eukaryota</taxon>
        <taxon>Metazoa</taxon>
        <taxon>Ecdysozoa</taxon>
        <taxon>Arthropoda</taxon>
        <taxon>Crustacea</taxon>
        <taxon>Multicrustacea</taxon>
        <taxon>Malacostraca</taxon>
        <taxon>Eumalacostraca</taxon>
        <taxon>Eucarida</taxon>
        <taxon>Decapoda</taxon>
        <taxon>Pleocyemata</taxon>
        <taxon>Brachyura</taxon>
        <taxon>Eubrachyura</taxon>
        <taxon>Portunoidea</taxon>
        <taxon>Portunidae</taxon>
        <taxon>Portuninae</taxon>
        <taxon>Portunus</taxon>
    </lineage>
</organism>
<accession>A0A5B7EF25</accession>
<protein>
    <submittedName>
        <fullName evidence="1">Uncharacterized protein</fullName>
    </submittedName>
</protein>
<reference evidence="1 2" key="1">
    <citation type="submission" date="2019-05" db="EMBL/GenBank/DDBJ databases">
        <title>Another draft genome of Portunus trituberculatus and its Hox gene families provides insights of decapod evolution.</title>
        <authorList>
            <person name="Jeong J.-H."/>
            <person name="Song I."/>
            <person name="Kim S."/>
            <person name="Choi T."/>
            <person name="Kim D."/>
            <person name="Ryu S."/>
            <person name="Kim W."/>
        </authorList>
    </citation>
    <scope>NUCLEOTIDE SEQUENCE [LARGE SCALE GENOMIC DNA]</scope>
    <source>
        <tissue evidence="1">Muscle</tissue>
    </source>
</reference>
<evidence type="ECO:0000313" key="2">
    <source>
        <dbReference type="Proteomes" id="UP000324222"/>
    </source>
</evidence>
<dbReference type="Proteomes" id="UP000324222">
    <property type="component" value="Unassembled WGS sequence"/>
</dbReference>
<name>A0A5B7EF25_PORTR</name>
<sequence length="66" mass="7008">MSTLLLFTSVPGPVGHGAVLAPLAGTTKAEPLDFRDTRLRYIRLYASMKEACMCPSHPVAVLHGAA</sequence>
<gene>
    <name evidence="1" type="ORF">E2C01_026298</name>
</gene>
<comment type="caution">
    <text evidence="1">The sequence shown here is derived from an EMBL/GenBank/DDBJ whole genome shotgun (WGS) entry which is preliminary data.</text>
</comment>
<dbReference type="AlphaFoldDB" id="A0A5B7EF25"/>
<dbReference type="EMBL" id="VSRR010002731">
    <property type="protein sequence ID" value="MPC32960.1"/>
    <property type="molecule type" value="Genomic_DNA"/>
</dbReference>
<evidence type="ECO:0000313" key="1">
    <source>
        <dbReference type="EMBL" id="MPC32960.1"/>
    </source>
</evidence>